<organism evidence="2 3">
    <name type="scientific">Chryseobacterium lactis</name>
    <dbReference type="NCBI Taxonomy" id="1241981"/>
    <lineage>
        <taxon>Bacteria</taxon>
        <taxon>Pseudomonadati</taxon>
        <taxon>Bacteroidota</taxon>
        <taxon>Flavobacteriia</taxon>
        <taxon>Flavobacteriales</taxon>
        <taxon>Weeksellaceae</taxon>
        <taxon>Chryseobacterium group</taxon>
        <taxon>Chryseobacterium</taxon>
    </lineage>
</organism>
<sequence>MNPDYKQIYTDLLREKCPEKLLDPVILKKLEKLRSAIDIFKFNQLIFDNPDQLVELNNQRLRSYDEKSIKEILVYQKKHKLTNSHVSNHFKISRNTIARWKAIFKD</sequence>
<gene>
    <name evidence="2" type="ORF">C1637_03390</name>
    <name evidence="1" type="ORF">EG342_06785</name>
</gene>
<dbReference type="EMBL" id="PPEH01000001">
    <property type="protein sequence ID" value="PNW15478.1"/>
    <property type="molecule type" value="Genomic_DNA"/>
</dbReference>
<dbReference type="KEGG" id="clac:EG342_06785"/>
<dbReference type="OrthoDB" id="1260127at2"/>
<dbReference type="GO" id="GO:0043565">
    <property type="term" value="F:sequence-specific DNA binding"/>
    <property type="evidence" value="ECO:0007669"/>
    <property type="project" value="InterPro"/>
</dbReference>
<dbReference type="AlphaFoldDB" id="A0A3G6RUE8"/>
<accession>A0A3G6RUE8</accession>
<dbReference type="InterPro" id="IPR010921">
    <property type="entry name" value="Trp_repressor/repl_initiator"/>
</dbReference>
<evidence type="ECO:0000313" key="2">
    <source>
        <dbReference type="EMBL" id="PNW15478.1"/>
    </source>
</evidence>
<dbReference type="Proteomes" id="UP000279972">
    <property type="component" value="Chromosome"/>
</dbReference>
<dbReference type="Proteomes" id="UP000236262">
    <property type="component" value="Unassembled WGS sequence"/>
</dbReference>
<proteinExistence type="predicted"/>
<evidence type="ECO:0000313" key="1">
    <source>
        <dbReference type="EMBL" id="AZA81629.1"/>
    </source>
</evidence>
<reference evidence="1 4" key="2">
    <citation type="submission" date="2018-11" db="EMBL/GenBank/DDBJ databases">
        <title>Proposal to divide the Flavobacteriaceae and reorganize its genera based on Amino Acid Identity values calculated from whole genome sequences.</title>
        <authorList>
            <person name="Nicholson A.C."/>
            <person name="Gulvik C.A."/>
            <person name="Whitney A.M."/>
            <person name="Humrighouse B.W."/>
            <person name="Bell M."/>
            <person name="Holmes B."/>
            <person name="Steigerwalt A.G."/>
            <person name="Villarma A."/>
            <person name="Sheth M."/>
            <person name="Batra D."/>
            <person name="Pryor J."/>
            <person name="Bernardet J.-F."/>
            <person name="Hugo C."/>
            <person name="Kampfer P."/>
            <person name="Newman J."/>
            <person name="McQuiston J.R."/>
        </authorList>
    </citation>
    <scope>NUCLEOTIDE SEQUENCE [LARGE SCALE GENOMIC DNA]</scope>
    <source>
        <strain evidence="1 4">KC_1864</strain>
    </source>
</reference>
<reference evidence="2 3" key="1">
    <citation type="submission" date="2018-01" db="EMBL/GenBank/DDBJ databases">
        <title>Draft genome sequences of Chryseobacterium lactis NCTC11390, Chryseobacterium oncorhynchi 701B-08, and Chryseobacterium viscerum 687B-08.</title>
        <authorList>
            <person name="Jeong J.-J."/>
            <person name="Lee Y.J."/>
            <person name="Park B."/>
            <person name="Choi I.-G."/>
            <person name="Kim K.D."/>
        </authorList>
    </citation>
    <scope>NUCLEOTIDE SEQUENCE [LARGE SCALE GENOMIC DNA]</scope>
    <source>
        <strain evidence="2 3">NCTC11390</strain>
    </source>
</reference>
<evidence type="ECO:0000313" key="4">
    <source>
        <dbReference type="Proteomes" id="UP000279972"/>
    </source>
</evidence>
<dbReference type="EMBL" id="CP033924">
    <property type="protein sequence ID" value="AZA81629.1"/>
    <property type="molecule type" value="Genomic_DNA"/>
</dbReference>
<keyword evidence="4" id="KW-1185">Reference proteome</keyword>
<dbReference type="SUPFAM" id="SSF48295">
    <property type="entry name" value="TrpR-like"/>
    <property type="match status" value="1"/>
</dbReference>
<evidence type="ECO:0000313" key="3">
    <source>
        <dbReference type="Proteomes" id="UP000236262"/>
    </source>
</evidence>
<protein>
    <submittedName>
        <fullName evidence="1">Helix-turn-helix domain-containing protein</fullName>
    </submittedName>
    <submittedName>
        <fullName evidence="2">Transposase</fullName>
    </submittedName>
</protein>
<name>A0A3G6RUE8_CHRLC</name>
<dbReference type="RefSeq" id="WP_103288979.1">
    <property type="nucleotide sequence ID" value="NZ_CP033924.1"/>
</dbReference>